<feature type="binding site" evidence="4">
    <location>
        <position position="258"/>
    </location>
    <ligand>
        <name>S-adenosyl-L-methionine</name>
        <dbReference type="ChEBI" id="CHEBI:59789"/>
    </ligand>
</feature>
<evidence type="ECO:0000256" key="4">
    <source>
        <dbReference type="PROSITE-ProRule" id="PRU01024"/>
    </source>
</evidence>
<proteinExistence type="inferred from homology"/>
<protein>
    <submittedName>
        <fullName evidence="6">Methyltransferase domain-containing protein</fullName>
    </submittedName>
</protein>
<organism evidence="6 7">
    <name type="scientific">Brachybacterium equifaecis</name>
    <dbReference type="NCBI Taxonomy" id="2910770"/>
    <lineage>
        <taxon>Bacteria</taxon>
        <taxon>Bacillati</taxon>
        <taxon>Actinomycetota</taxon>
        <taxon>Actinomycetes</taxon>
        <taxon>Micrococcales</taxon>
        <taxon>Dermabacteraceae</taxon>
        <taxon>Brachybacterium</taxon>
    </lineage>
</organism>
<feature type="binding site" evidence="4">
    <location>
        <position position="347"/>
    </location>
    <ligand>
        <name>S-adenosyl-L-methionine</name>
        <dbReference type="ChEBI" id="CHEBI:59789"/>
    </ligand>
</feature>
<feature type="binding site" evidence="4">
    <location>
        <position position="297"/>
    </location>
    <ligand>
        <name>S-adenosyl-L-methionine</name>
        <dbReference type="ChEBI" id="CHEBI:59789"/>
    </ligand>
</feature>
<dbReference type="GO" id="GO:0008168">
    <property type="term" value="F:methyltransferase activity"/>
    <property type="evidence" value="ECO:0007669"/>
    <property type="project" value="UniProtKB-KW"/>
</dbReference>
<name>A0ABT0R3S9_9MICO</name>
<evidence type="ECO:0000256" key="2">
    <source>
        <dbReference type="ARBA" id="ARBA00022679"/>
    </source>
</evidence>
<dbReference type="Gene3D" id="3.40.50.150">
    <property type="entry name" value="Vaccinia Virus protein VP39"/>
    <property type="match status" value="1"/>
</dbReference>
<dbReference type="Gene3D" id="2.40.50.1070">
    <property type="match status" value="1"/>
</dbReference>
<sequence length="416" mass="44254">MQCHHFDAGRCRSCTLIRVPHERQISDAEARYRELLAPFAAAGADVWGAPVTSADSRFRATAKMVVTGTAAEPVLGILPEPGTGPGGSGEGPGSDLVDCPLYLPGVEELLEGVRALIRRAQVPPYSVARRRGELKNVLVTTSPAGEHMLRLVLRTGAPLPRIREHLPALLAAQPSLRVVTANLHPEHKAVLTGPEEIHLAGEHALLMRMDGLGPGAEVDLRVRPGSFVQTNTAVAAALYAQVGRWIAQLRPARVWDLYCGVGGFALHCARALEGTAAGDRVEIAGVKIPDVEITGVEISREAIASAQETAADSPLTGSRLAFHAADATSWAIEQAERTGPPEAIIVNPPRRGIGERLAAFLEGSGVPHLIYSSCNPATLAADLAAMPSYRITAARLVDMFPHTGHDEMLVRLERAL</sequence>
<evidence type="ECO:0000256" key="1">
    <source>
        <dbReference type="ARBA" id="ARBA00022603"/>
    </source>
</evidence>
<gene>
    <name evidence="6" type="ORF">Bequi_13755</name>
</gene>
<feature type="binding site" evidence="4">
    <location>
        <position position="229"/>
    </location>
    <ligand>
        <name>S-adenosyl-L-methionine</name>
        <dbReference type="ChEBI" id="CHEBI:59789"/>
    </ligand>
</feature>
<dbReference type="InterPro" id="IPR030390">
    <property type="entry name" value="MeTrfase_TrmA_AS"/>
</dbReference>
<dbReference type="PROSITE" id="PS51687">
    <property type="entry name" value="SAM_MT_RNA_M5U"/>
    <property type="match status" value="1"/>
</dbReference>
<feature type="active site" evidence="5">
    <location>
        <position position="374"/>
    </location>
</feature>
<dbReference type="PANTHER" id="PTHR11061:SF30">
    <property type="entry name" value="TRNA (URACIL(54)-C(5))-METHYLTRANSFERASE"/>
    <property type="match status" value="1"/>
</dbReference>
<dbReference type="PROSITE" id="PS01230">
    <property type="entry name" value="TRMA_1"/>
    <property type="match status" value="1"/>
</dbReference>
<dbReference type="CDD" id="cd02440">
    <property type="entry name" value="AdoMet_MTases"/>
    <property type="match status" value="1"/>
</dbReference>
<accession>A0ABT0R3S9</accession>
<keyword evidence="1 4" id="KW-0489">Methyltransferase</keyword>
<dbReference type="GO" id="GO:0032259">
    <property type="term" value="P:methylation"/>
    <property type="evidence" value="ECO:0007669"/>
    <property type="project" value="UniProtKB-KW"/>
</dbReference>
<dbReference type="SUPFAM" id="SSF53335">
    <property type="entry name" value="S-adenosyl-L-methionine-dependent methyltransferases"/>
    <property type="match status" value="1"/>
</dbReference>
<dbReference type="EMBL" id="JAKNCJ010000013">
    <property type="protein sequence ID" value="MCL6424430.1"/>
    <property type="molecule type" value="Genomic_DNA"/>
</dbReference>
<dbReference type="Pfam" id="PF05958">
    <property type="entry name" value="tRNA_U5-meth_tr"/>
    <property type="match status" value="1"/>
</dbReference>
<comment type="similarity">
    <text evidence="4">Belongs to the class I-like SAM-binding methyltransferase superfamily. RNA M5U methyltransferase family.</text>
</comment>
<evidence type="ECO:0000256" key="5">
    <source>
        <dbReference type="PROSITE-ProRule" id="PRU10015"/>
    </source>
</evidence>
<dbReference type="Proteomes" id="UP001203761">
    <property type="component" value="Unassembled WGS sequence"/>
</dbReference>
<evidence type="ECO:0000313" key="6">
    <source>
        <dbReference type="EMBL" id="MCL6424430.1"/>
    </source>
</evidence>
<evidence type="ECO:0000313" key="7">
    <source>
        <dbReference type="Proteomes" id="UP001203761"/>
    </source>
</evidence>
<keyword evidence="3 4" id="KW-0949">S-adenosyl-L-methionine</keyword>
<dbReference type="InterPro" id="IPR010280">
    <property type="entry name" value="U5_MeTrfase_fam"/>
</dbReference>
<comment type="caution">
    <text evidence="6">The sequence shown here is derived from an EMBL/GenBank/DDBJ whole genome shotgun (WGS) entry which is preliminary data.</text>
</comment>
<dbReference type="PANTHER" id="PTHR11061">
    <property type="entry name" value="RNA M5U METHYLTRANSFERASE"/>
    <property type="match status" value="1"/>
</dbReference>
<evidence type="ECO:0000256" key="3">
    <source>
        <dbReference type="ARBA" id="ARBA00022691"/>
    </source>
</evidence>
<feature type="active site" description="Nucleophile" evidence="4">
    <location>
        <position position="374"/>
    </location>
</feature>
<dbReference type="InterPro" id="IPR029063">
    <property type="entry name" value="SAM-dependent_MTases_sf"/>
</dbReference>
<reference evidence="6" key="1">
    <citation type="submission" date="2022-02" db="EMBL/GenBank/DDBJ databases">
        <authorList>
            <person name="Lee M."/>
            <person name="Kim S.-J."/>
            <person name="Jung M.-Y."/>
        </authorList>
    </citation>
    <scope>NUCLEOTIDE SEQUENCE</scope>
    <source>
        <strain evidence="6">JHP9</strain>
    </source>
</reference>
<dbReference type="RefSeq" id="WP_249738505.1">
    <property type="nucleotide sequence ID" value="NZ_JAKNCJ010000013.1"/>
</dbReference>
<keyword evidence="7" id="KW-1185">Reference proteome</keyword>
<keyword evidence="2 4" id="KW-0808">Transferase</keyword>